<sequence length="126" mass="14273">MADKQKTYDFPQDLREAQLELHQAQAALAALYKRLPWSVAPLPGWTHTKENGHFHETERADSPGWNDEEQAEVDTLRARQLDLSTRVVTHDYWTTCDDAPNARAALKHLQDADAPAPQEQQEQGAT</sequence>
<evidence type="ECO:0000313" key="2">
    <source>
        <dbReference type="EMBL" id="GGU92359.1"/>
    </source>
</evidence>
<keyword evidence="3" id="KW-1185">Reference proteome</keyword>
<reference evidence="3" key="1">
    <citation type="journal article" date="2019" name="Int. J. Syst. Evol. Microbiol.">
        <title>The Global Catalogue of Microorganisms (GCM) 10K type strain sequencing project: providing services to taxonomists for standard genome sequencing and annotation.</title>
        <authorList>
            <consortium name="The Broad Institute Genomics Platform"/>
            <consortium name="The Broad Institute Genome Sequencing Center for Infectious Disease"/>
            <person name="Wu L."/>
            <person name="Ma J."/>
        </authorList>
    </citation>
    <scope>NUCLEOTIDE SEQUENCE [LARGE SCALE GENOMIC DNA]</scope>
    <source>
        <strain evidence="3">JCM 3399</strain>
    </source>
</reference>
<evidence type="ECO:0000256" key="1">
    <source>
        <dbReference type="SAM" id="MobiDB-lite"/>
    </source>
</evidence>
<organism evidence="2 3">
    <name type="scientific">Streptomyces albospinus</name>
    <dbReference type="NCBI Taxonomy" id="285515"/>
    <lineage>
        <taxon>Bacteria</taxon>
        <taxon>Bacillati</taxon>
        <taxon>Actinomycetota</taxon>
        <taxon>Actinomycetes</taxon>
        <taxon>Kitasatosporales</taxon>
        <taxon>Streptomycetaceae</taxon>
        <taxon>Streptomyces</taxon>
    </lineage>
</organism>
<accession>A0ABQ2VMZ2</accession>
<feature type="compositionally biased region" description="Low complexity" evidence="1">
    <location>
        <begin position="112"/>
        <end position="126"/>
    </location>
</feature>
<evidence type="ECO:0000313" key="3">
    <source>
        <dbReference type="Proteomes" id="UP000654471"/>
    </source>
</evidence>
<name>A0ABQ2VMZ2_9ACTN</name>
<comment type="caution">
    <text evidence="2">The sequence shown here is derived from an EMBL/GenBank/DDBJ whole genome shotgun (WGS) entry which is preliminary data.</text>
</comment>
<gene>
    <name evidence="2" type="ORF">GCM10010211_68930</name>
</gene>
<dbReference type="EMBL" id="BMRP01000040">
    <property type="protein sequence ID" value="GGU92359.1"/>
    <property type="molecule type" value="Genomic_DNA"/>
</dbReference>
<dbReference type="RefSeq" id="WP_189306761.1">
    <property type="nucleotide sequence ID" value="NZ_BMRP01000040.1"/>
</dbReference>
<dbReference type="Proteomes" id="UP000654471">
    <property type="component" value="Unassembled WGS sequence"/>
</dbReference>
<protein>
    <submittedName>
        <fullName evidence="2">Uncharacterized protein</fullName>
    </submittedName>
</protein>
<proteinExistence type="predicted"/>
<feature type="region of interest" description="Disordered" evidence="1">
    <location>
        <begin position="106"/>
        <end position="126"/>
    </location>
</feature>